<dbReference type="AlphaFoldDB" id="A0A7K3M6V8"/>
<dbReference type="SUPFAM" id="SSF51445">
    <property type="entry name" value="(Trans)glycosidases"/>
    <property type="match status" value="1"/>
</dbReference>
<organism evidence="1 2">
    <name type="scientific">Phytoactinopolyspora mesophila</name>
    <dbReference type="NCBI Taxonomy" id="2650750"/>
    <lineage>
        <taxon>Bacteria</taxon>
        <taxon>Bacillati</taxon>
        <taxon>Actinomycetota</taxon>
        <taxon>Actinomycetes</taxon>
        <taxon>Jiangellales</taxon>
        <taxon>Jiangellaceae</taxon>
        <taxon>Phytoactinopolyspora</taxon>
    </lineage>
</organism>
<dbReference type="RefSeq" id="WP_162451859.1">
    <property type="nucleotide sequence ID" value="NZ_WLZY01000006.1"/>
</dbReference>
<keyword evidence="2" id="KW-1185">Reference proteome</keyword>
<accession>A0A7K3M6V8</accession>
<proteinExistence type="predicted"/>
<dbReference type="Proteomes" id="UP000460435">
    <property type="component" value="Unassembled WGS sequence"/>
</dbReference>
<reference evidence="1 2" key="1">
    <citation type="submission" date="2019-11" db="EMBL/GenBank/DDBJ databases">
        <authorList>
            <person name="Li X.-J."/>
            <person name="Feng X.-M."/>
        </authorList>
    </citation>
    <scope>NUCLEOTIDE SEQUENCE [LARGE SCALE GENOMIC DNA]</scope>
    <source>
        <strain evidence="1 2">XMNu-373</strain>
    </source>
</reference>
<sequence>MRFGVNYTPSTGWFYSWLEPSWDDVRRDFDAIAALGLDHVRIFPLWPLLQPNRALIREQALDDVRTTVELAGRAGLSSAVDVIQGHLSSFDFLPSWMSTWHRRSMFTDTDAVEAQARLVEALHEALTGAPGFFALTMGNELNQFADQPHPSPMAAQPEDVTAWLGALLDAVPPGSPVARLHAEYDAAWYLDGHPFLPTHASRMGDMTAIHSWIFNGTAQHYGGMSQESLRHAEYLIELSRAFAVQPDRPIWLQEIGAPLNCLEEHQAADFCEHTVRHAADTAHLWGVTWWCSHDVSRSLADFPELEHTLGLFDEDGKPKPIGHRFASVAAEFAARRAPVPARSVAVEIPVDENDVPLRRGDLAPGGGVFTRWMELARSGDRPALVTSRHASDPTTLAGRGVLSVVQPAPGGQSVYAPVSES</sequence>
<evidence type="ECO:0000313" key="1">
    <source>
        <dbReference type="EMBL" id="NDL58995.1"/>
    </source>
</evidence>
<dbReference type="EMBL" id="WLZY01000006">
    <property type="protein sequence ID" value="NDL58995.1"/>
    <property type="molecule type" value="Genomic_DNA"/>
</dbReference>
<dbReference type="GO" id="GO:0016787">
    <property type="term" value="F:hydrolase activity"/>
    <property type="evidence" value="ECO:0007669"/>
    <property type="project" value="UniProtKB-KW"/>
</dbReference>
<dbReference type="InterPro" id="IPR017853">
    <property type="entry name" value="GH"/>
</dbReference>
<dbReference type="Gene3D" id="3.20.20.80">
    <property type="entry name" value="Glycosidases"/>
    <property type="match status" value="1"/>
</dbReference>
<protein>
    <submittedName>
        <fullName evidence="1">Glycosyl hydrolase</fullName>
    </submittedName>
</protein>
<gene>
    <name evidence="1" type="ORF">F7O44_18165</name>
</gene>
<keyword evidence="1" id="KW-0378">Hydrolase</keyword>
<name>A0A7K3M6V8_9ACTN</name>
<evidence type="ECO:0000313" key="2">
    <source>
        <dbReference type="Proteomes" id="UP000460435"/>
    </source>
</evidence>
<comment type="caution">
    <text evidence="1">The sequence shown here is derived from an EMBL/GenBank/DDBJ whole genome shotgun (WGS) entry which is preliminary data.</text>
</comment>